<name>A0ABU2G9T6_9EURY</name>
<reference evidence="1 2" key="1">
    <citation type="submission" date="2022-06" db="EMBL/GenBank/DDBJ databases">
        <title>Halogeometricum sp. a new haloarchaeum isolate from saline soil.</title>
        <authorList>
            <person name="Strakova D."/>
            <person name="Galisteo C."/>
            <person name="Sanchez-Porro C."/>
            <person name="Ventosa A."/>
        </authorList>
    </citation>
    <scope>NUCLEOTIDE SEQUENCE [LARGE SCALE GENOMIC DNA]</scope>
    <source>
        <strain evidence="1 2">S1BR25-6</strain>
    </source>
</reference>
<comment type="caution">
    <text evidence="1">The sequence shown here is derived from an EMBL/GenBank/DDBJ whole genome shotgun (WGS) entry which is preliminary data.</text>
</comment>
<evidence type="ECO:0000313" key="2">
    <source>
        <dbReference type="Proteomes" id="UP001257060"/>
    </source>
</evidence>
<organism evidence="1 2">
    <name type="scientific">Halogeometricum salsisoli</name>
    <dbReference type="NCBI Taxonomy" id="2950536"/>
    <lineage>
        <taxon>Archaea</taxon>
        <taxon>Methanobacteriati</taxon>
        <taxon>Methanobacteriota</taxon>
        <taxon>Stenosarchaea group</taxon>
        <taxon>Halobacteria</taxon>
        <taxon>Halobacteriales</taxon>
        <taxon>Haloferacaceae</taxon>
        <taxon>Halogeometricum</taxon>
    </lineage>
</organism>
<dbReference type="RefSeq" id="WP_310922017.1">
    <property type="nucleotide sequence ID" value="NZ_JAMQOP010000001.1"/>
</dbReference>
<accession>A0ABU2G9T6</accession>
<gene>
    <name evidence="1" type="ORF">NDI76_00560</name>
</gene>
<dbReference type="Proteomes" id="UP001257060">
    <property type="component" value="Unassembled WGS sequence"/>
</dbReference>
<proteinExistence type="predicted"/>
<protein>
    <submittedName>
        <fullName evidence="1">Uncharacterized protein</fullName>
    </submittedName>
</protein>
<evidence type="ECO:0000313" key="1">
    <source>
        <dbReference type="EMBL" id="MDS0297231.1"/>
    </source>
</evidence>
<keyword evidence="2" id="KW-1185">Reference proteome</keyword>
<sequence>MKDESVCTGARNRIPTIHPRFIGVYRVFSVCRSVTSDERDEPSQPVLFTNPVESPFIDGFEVVWEQFDVDSVPTERVVTEASSTPRRHVFLPEGDVDVLRRIADSDAS</sequence>
<dbReference type="EMBL" id="JAMQOP010000001">
    <property type="protein sequence ID" value="MDS0297231.1"/>
    <property type="molecule type" value="Genomic_DNA"/>
</dbReference>